<dbReference type="AlphaFoldDB" id="V6DJE3"/>
<protein>
    <recommendedName>
        <fullName evidence="8">Histidine--tRNA ligase</fullName>
        <ecNumber evidence="8">6.1.1.21</ecNumber>
    </recommendedName>
    <alternativeName>
        <fullName evidence="8">Histidyl-tRNA synthetase</fullName>
        <shortName evidence="8">HisRS</shortName>
    </alternativeName>
</protein>
<dbReference type="HOGENOM" id="CLU_025113_1_1_7"/>
<feature type="binding site" evidence="9">
    <location>
        <position position="254"/>
    </location>
    <ligand>
        <name>L-histidine</name>
        <dbReference type="ChEBI" id="CHEBI:57595"/>
    </ligand>
</feature>
<keyword evidence="6 8" id="KW-0030">Aminoacyl-tRNA synthetase</keyword>
<evidence type="ECO:0000256" key="4">
    <source>
        <dbReference type="ARBA" id="ARBA00022840"/>
    </source>
</evidence>
<dbReference type="NCBIfam" id="TIGR00442">
    <property type="entry name" value="hisS"/>
    <property type="match status" value="1"/>
</dbReference>
<comment type="subcellular location">
    <subcellularLocation>
        <location evidence="8">Cytoplasm</location>
    </subcellularLocation>
</comment>
<evidence type="ECO:0000259" key="10">
    <source>
        <dbReference type="PROSITE" id="PS50862"/>
    </source>
</evidence>
<dbReference type="Pfam" id="PF03129">
    <property type="entry name" value="HGTP_anticodon"/>
    <property type="match status" value="1"/>
</dbReference>
<dbReference type="RefSeq" id="WP_023792083.1">
    <property type="nucleotide sequence ID" value="NC_023003.1"/>
</dbReference>
<feature type="binding site" evidence="9">
    <location>
        <position position="126"/>
    </location>
    <ligand>
        <name>L-histidine</name>
        <dbReference type="ChEBI" id="CHEBI:57595"/>
    </ligand>
</feature>
<dbReference type="PANTHER" id="PTHR43707:SF1">
    <property type="entry name" value="HISTIDINE--TRNA LIGASE, MITOCHONDRIAL-RELATED"/>
    <property type="match status" value="1"/>
</dbReference>
<dbReference type="Gene3D" id="3.30.930.10">
    <property type="entry name" value="Bira Bifunctional Protein, Domain 2"/>
    <property type="match status" value="1"/>
</dbReference>
<dbReference type="GO" id="GO:0005524">
    <property type="term" value="F:ATP binding"/>
    <property type="evidence" value="ECO:0007669"/>
    <property type="project" value="UniProtKB-UniRule"/>
</dbReference>
<evidence type="ECO:0000256" key="6">
    <source>
        <dbReference type="ARBA" id="ARBA00023146"/>
    </source>
</evidence>
<dbReference type="Pfam" id="PF00587">
    <property type="entry name" value="tRNA-synt_2b"/>
    <property type="match status" value="1"/>
</dbReference>
<keyword evidence="4 8" id="KW-0067">ATP-binding</keyword>
<dbReference type="SUPFAM" id="SSF55681">
    <property type="entry name" value="Class II aaRS and biotin synthetases"/>
    <property type="match status" value="1"/>
</dbReference>
<dbReference type="InterPro" id="IPR006195">
    <property type="entry name" value="aa-tRNA-synth_II"/>
</dbReference>
<keyword evidence="8" id="KW-0963">Cytoplasm</keyword>
<accession>V6DJE3</accession>
<dbReference type="PIRSF" id="PIRSF001549">
    <property type="entry name" value="His-tRNA_synth"/>
    <property type="match status" value="1"/>
</dbReference>
<evidence type="ECO:0000256" key="3">
    <source>
        <dbReference type="ARBA" id="ARBA00022741"/>
    </source>
</evidence>
<dbReference type="STRING" id="673862.BABL1_gene_379"/>
<feature type="binding site" evidence="9">
    <location>
        <position position="108"/>
    </location>
    <ligand>
        <name>L-histidine</name>
        <dbReference type="ChEBI" id="CHEBI:57595"/>
    </ligand>
</feature>
<gene>
    <name evidence="8 11" type="primary">hisS</name>
    <name evidence="11" type="ORF">BABL1_gene_379</name>
</gene>
<evidence type="ECO:0000256" key="5">
    <source>
        <dbReference type="ARBA" id="ARBA00022917"/>
    </source>
</evidence>
<sequence>MFNKIKGTKDFLDLSLFNFLIDQVKKHLSTYNFTEISTPILEPLDLYKRSLGQETDIVSKEMYIIKSESDQEMICLRPEGTASTVRAFVENNINSTPWKVYSCGPMFRHERPQKGRYRQFNQINMEIIGSKSINQDVQLIKMLERFFFDTLSIDNYALLINFLGCPEDRVKFKEIFKDFLENYFEKICSTCKIRKESNILRIFDCKNESCKIIYKEAPRITDHLCQPCQIEWTEIKNNLEYLSVSYTHEPNLVRGLDYYQKTVFEFVSQDLGAQSAFCGGGRYDKLVKEIGAKEDQPSIGAGMGIERILILLERIKDKLAIPLLPPLYVILPLSKEEQSLALIIADELQAIKKAISVDIFLEEDSLKSMMRKANKMGAKFAIIIGSEEKENKVVKLKNMITGKEDILKHKELISIILNN</sequence>
<dbReference type="InterPro" id="IPR004516">
    <property type="entry name" value="HisRS/HisZ"/>
</dbReference>
<dbReference type="KEGG" id="dpb:BABL1_gene_379"/>
<evidence type="ECO:0000256" key="2">
    <source>
        <dbReference type="ARBA" id="ARBA00022598"/>
    </source>
</evidence>
<dbReference type="EMBL" id="HG793133">
    <property type="protein sequence ID" value="CDK30636.1"/>
    <property type="molecule type" value="Genomic_DNA"/>
</dbReference>
<evidence type="ECO:0000256" key="7">
    <source>
        <dbReference type="ARBA" id="ARBA00047639"/>
    </source>
</evidence>
<feature type="domain" description="Aminoacyl-transfer RNA synthetases class-II family profile" evidence="10">
    <location>
        <begin position="14"/>
        <end position="322"/>
    </location>
</feature>
<keyword evidence="12" id="KW-1185">Reference proteome</keyword>
<dbReference type="InterPro" id="IPR002314">
    <property type="entry name" value="aa-tRNA-synt_IIb"/>
</dbReference>
<dbReference type="GO" id="GO:0004821">
    <property type="term" value="F:histidine-tRNA ligase activity"/>
    <property type="evidence" value="ECO:0007669"/>
    <property type="project" value="UniProtKB-UniRule"/>
</dbReference>
<name>V6DJE3_9BACT</name>
<dbReference type="SUPFAM" id="SSF52954">
    <property type="entry name" value="Class II aaRS ABD-related"/>
    <property type="match status" value="1"/>
</dbReference>
<dbReference type="InterPro" id="IPR036621">
    <property type="entry name" value="Anticodon-bd_dom_sf"/>
</dbReference>
<dbReference type="Gene3D" id="3.40.50.800">
    <property type="entry name" value="Anticodon-binding domain"/>
    <property type="match status" value="1"/>
</dbReference>
<evidence type="ECO:0000313" key="12">
    <source>
        <dbReference type="Proteomes" id="UP000018769"/>
    </source>
</evidence>
<feature type="binding site" evidence="9">
    <location>
        <position position="122"/>
    </location>
    <ligand>
        <name>L-histidine</name>
        <dbReference type="ChEBI" id="CHEBI:57595"/>
    </ligand>
</feature>
<keyword evidence="5 8" id="KW-0648">Protein biosynthesis</keyword>
<keyword evidence="3 8" id="KW-0547">Nucleotide-binding</keyword>
<dbReference type="InterPro" id="IPR041715">
    <property type="entry name" value="HisRS-like_core"/>
</dbReference>
<dbReference type="CDD" id="cd00773">
    <property type="entry name" value="HisRS-like_core"/>
    <property type="match status" value="1"/>
</dbReference>
<feature type="binding site" evidence="9">
    <location>
        <begin position="258"/>
        <end position="259"/>
    </location>
    <ligand>
        <name>L-histidine</name>
        <dbReference type="ChEBI" id="CHEBI:57595"/>
    </ligand>
</feature>
<comment type="catalytic activity">
    <reaction evidence="7 8">
        <text>tRNA(His) + L-histidine + ATP = L-histidyl-tRNA(His) + AMP + diphosphate + H(+)</text>
        <dbReference type="Rhea" id="RHEA:17313"/>
        <dbReference type="Rhea" id="RHEA-COMP:9665"/>
        <dbReference type="Rhea" id="RHEA-COMP:9689"/>
        <dbReference type="ChEBI" id="CHEBI:15378"/>
        <dbReference type="ChEBI" id="CHEBI:30616"/>
        <dbReference type="ChEBI" id="CHEBI:33019"/>
        <dbReference type="ChEBI" id="CHEBI:57595"/>
        <dbReference type="ChEBI" id="CHEBI:78442"/>
        <dbReference type="ChEBI" id="CHEBI:78527"/>
        <dbReference type="ChEBI" id="CHEBI:456215"/>
        <dbReference type="EC" id="6.1.1.21"/>
    </reaction>
</comment>
<dbReference type="PATRIC" id="fig|673862.3.peg.521"/>
<dbReference type="PROSITE" id="PS50862">
    <property type="entry name" value="AA_TRNA_LIGASE_II"/>
    <property type="match status" value="1"/>
</dbReference>
<feature type="binding site" evidence="9">
    <location>
        <begin position="79"/>
        <end position="81"/>
    </location>
    <ligand>
        <name>L-histidine</name>
        <dbReference type="ChEBI" id="CHEBI:57595"/>
    </ligand>
</feature>
<dbReference type="PANTHER" id="PTHR43707">
    <property type="entry name" value="HISTIDYL-TRNA SYNTHETASE"/>
    <property type="match status" value="1"/>
</dbReference>
<evidence type="ECO:0000256" key="8">
    <source>
        <dbReference type="HAMAP-Rule" id="MF_00127"/>
    </source>
</evidence>
<reference evidence="11 12" key="1">
    <citation type="journal article" date="2015" name="Biol. Direct">
        <title>Babela massiliensis, a representative of a widespread bacterial phylum with unusual adaptations to parasitism in amoebae.</title>
        <authorList>
            <person name="Pagnier I."/>
            <person name="Yutin N."/>
            <person name="Croce O."/>
            <person name="Makarova K.S."/>
            <person name="Wolf Y.I."/>
            <person name="Benamar S."/>
            <person name="Raoult D."/>
            <person name="Koonin E.V."/>
            <person name="La Scola B."/>
        </authorList>
    </citation>
    <scope>NUCLEOTIDE SEQUENCE [LARGE SCALE GENOMIC DNA]</scope>
    <source>
        <strain evidence="12">BABL1</strain>
    </source>
</reference>
<dbReference type="InterPro" id="IPR015807">
    <property type="entry name" value="His-tRNA-ligase"/>
</dbReference>
<evidence type="ECO:0000256" key="9">
    <source>
        <dbReference type="PIRSR" id="PIRSR001549-1"/>
    </source>
</evidence>
<dbReference type="InterPro" id="IPR045864">
    <property type="entry name" value="aa-tRNA-synth_II/BPL/LPL"/>
</dbReference>
<dbReference type="InterPro" id="IPR004154">
    <property type="entry name" value="Anticodon-bd"/>
</dbReference>
<proteinExistence type="inferred from homology"/>
<evidence type="ECO:0000313" key="11">
    <source>
        <dbReference type="EMBL" id="CDK30636.1"/>
    </source>
</evidence>
<dbReference type="GO" id="GO:0005737">
    <property type="term" value="C:cytoplasm"/>
    <property type="evidence" value="ECO:0007669"/>
    <property type="project" value="UniProtKB-SubCell"/>
</dbReference>
<dbReference type="eggNOG" id="COG0124">
    <property type="taxonomic scope" value="Bacteria"/>
</dbReference>
<dbReference type="OrthoDB" id="9800814at2"/>
<dbReference type="GO" id="GO:0006427">
    <property type="term" value="P:histidyl-tRNA aminoacylation"/>
    <property type="evidence" value="ECO:0007669"/>
    <property type="project" value="UniProtKB-UniRule"/>
</dbReference>
<comment type="subunit">
    <text evidence="8">Homodimer.</text>
</comment>
<dbReference type="HAMAP" id="MF_00127">
    <property type="entry name" value="His_tRNA_synth"/>
    <property type="match status" value="1"/>
</dbReference>
<evidence type="ECO:0000256" key="1">
    <source>
        <dbReference type="ARBA" id="ARBA00008226"/>
    </source>
</evidence>
<comment type="similarity">
    <text evidence="1 8">Belongs to the class-II aminoacyl-tRNA synthetase family.</text>
</comment>
<keyword evidence="2 8" id="KW-0436">Ligase</keyword>
<dbReference type="EC" id="6.1.1.21" evidence="8"/>
<organism evidence="11 12">
    <name type="scientific">Candidatus Babela massiliensis</name>
    <dbReference type="NCBI Taxonomy" id="673862"/>
    <lineage>
        <taxon>Bacteria</taxon>
        <taxon>Candidatus Babelota</taxon>
        <taxon>Candidatus Babeliae</taxon>
        <taxon>Candidatus Babeliales</taxon>
        <taxon>Candidatus Babeliaceae</taxon>
        <taxon>Candidatus Babela</taxon>
    </lineage>
</organism>
<dbReference type="Proteomes" id="UP000018769">
    <property type="component" value="Chromosome I"/>
</dbReference>